<evidence type="ECO:0000313" key="2">
    <source>
        <dbReference type="Proteomes" id="UP000499080"/>
    </source>
</evidence>
<name>A0A4Y2E6K0_ARAVE</name>
<dbReference type="AlphaFoldDB" id="A0A4Y2E6K0"/>
<feature type="non-terminal residue" evidence="1">
    <location>
        <position position="64"/>
    </location>
</feature>
<keyword evidence="2" id="KW-1185">Reference proteome</keyword>
<proteinExistence type="predicted"/>
<dbReference type="EMBL" id="BGPR01000521">
    <property type="protein sequence ID" value="GBM24531.1"/>
    <property type="molecule type" value="Genomic_DNA"/>
</dbReference>
<dbReference type="Proteomes" id="UP000499080">
    <property type="component" value="Unassembled WGS sequence"/>
</dbReference>
<reference evidence="1 2" key="1">
    <citation type="journal article" date="2019" name="Sci. Rep.">
        <title>Orb-weaving spider Araneus ventricosus genome elucidates the spidroin gene catalogue.</title>
        <authorList>
            <person name="Kono N."/>
            <person name="Nakamura H."/>
            <person name="Ohtoshi R."/>
            <person name="Moran D.A.P."/>
            <person name="Shinohara A."/>
            <person name="Yoshida Y."/>
            <person name="Fujiwara M."/>
            <person name="Mori M."/>
            <person name="Tomita M."/>
            <person name="Arakawa K."/>
        </authorList>
    </citation>
    <scope>NUCLEOTIDE SEQUENCE [LARGE SCALE GENOMIC DNA]</scope>
</reference>
<comment type="caution">
    <text evidence="1">The sequence shown here is derived from an EMBL/GenBank/DDBJ whole genome shotgun (WGS) entry which is preliminary data.</text>
</comment>
<evidence type="ECO:0000313" key="1">
    <source>
        <dbReference type="EMBL" id="GBM24531.1"/>
    </source>
</evidence>
<accession>A0A4Y2E6K0</accession>
<gene>
    <name evidence="1" type="ORF">AVEN_217114_1</name>
</gene>
<organism evidence="1 2">
    <name type="scientific">Araneus ventricosus</name>
    <name type="common">Orbweaver spider</name>
    <name type="synonym">Epeira ventricosa</name>
    <dbReference type="NCBI Taxonomy" id="182803"/>
    <lineage>
        <taxon>Eukaryota</taxon>
        <taxon>Metazoa</taxon>
        <taxon>Ecdysozoa</taxon>
        <taxon>Arthropoda</taxon>
        <taxon>Chelicerata</taxon>
        <taxon>Arachnida</taxon>
        <taxon>Araneae</taxon>
        <taxon>Araneomorphae</taxon>
        <taxon>Entelegynae</taxon>
        <taxon>Araneoidea</taxon>
        <taxon>Araneidae</taxon>
        <taxon>Araneus</taxon>
    </lineage>
</organism>
<sequence>MQRLVTFSYTKYTKRKYCNRQKIRTRDFDESPRFRPPESEKHNFGIMSVRNTVTRKLLDLRDEI</sequence>
<protein>
    <submittedName>
        <fullName evidence="1">Uncharacterized protein</fullName>
    </submittedName>
</protein>